<dbReference type="AlphaFoldDB" id="A0A1W1V6B3"/>
<sequence>MTRKSRTDWLRAGVEVLTAQGDEGLNVETLLGHLGVSKGSFYHHFTGLADYKAQLLAHLEKVGFADVVAGVDPAQPAARQLQQLTQEIAGRNLAQDWAVRRWAERDAGARALVERMDARRLAYLETLFSESTGDAAQGQFFARMAYAFFLGAPQLRPAIAGEEYVRMVQTLNRLLPPPPAGPEASCP</sequence>
<evidence type="ECO:0000313" key="3">
    <source>
        <dbReference type="EMBL" id="SMB88853.1"/>
    </source>
</evidence>
<dbReference type="Pfam" id="PF00440">
    <property type="entry name" value="TetR_N"/>
    <property type="match status" value="1"/>
</dbReference>
<dbReference type="SUPFAM" id="SSF46689">
    <property type="entry name" value="Homeodomain-like"/>
    <property type="match status" value="1"/>
</dbReference>
<proteinExistence type="predicted"/>
<dbReference type="Gene3D" id="1.10.357.10">
    <property type="entry name" value="Tetracycline Repressor, domain 2"/>
    <property type="match status" value="1"/>
</dbReference>
<name>A0A1W1V6B3_9DEIO</name>
<accession>A0A1W1V6B3</accession>
<dbReference type="InterPro" id="IPR001647">
    <property type="entry name" value="HTH_TetR"/>
</dbReference>
<dbReference type="GO" id="GO:0003677">
    <property type="term" value="F:DNA binding"/>
    <property type="evidence" value="ECO:0007669"/>
    <property type="project" value="UniProtKB-KW"/>
</dbReference>
<gene>
    <name evidence="3" type="ORF">SAMN00790413_00195</name>
</gene>
<reference evidence="3 4" key="1">
    <citation type="submission" date="2017-04" db="EMBL/GenBank/DDBJ databases">
        <authorList>
            <person name="Afonso C.L."/>
            <person name="Miller P.J."/>
            <person name="Scott M.A."/>
            <person name="Spackman E."/>
            <person name="Goraichik I."/>
            <person name="Dimitrov K.M."/>
            <person name="Suarez D.L."/>
            <person name="Swayne D.E."/>
        </authorList>
    </citation>
    <scope>NUCLEOTIDE SEQUENCE [LARGE SCALE GENOMIC DNA]</scope>
    <source>
        <strain evidence="3 4">KR-140</strain>
    </source>
</reference>
<dbReference type="EMBL" id="FWWU01000009">
    <property type="protein sequence ID" value="SMB88853.1"/>
    <property type="molecule type" value="Genomic_DNA"/>
</dbReference>
<evidence type="ECO:0000256" key="1">
    <source>
        <dbReference type="ARBA" id="ARBA00023125"/>
    </source>
</evidence>
<organism evidence="3 4">
    <name type="scientific">Deinococcus hopiensis KR-140</name>
    <dbReference type="NCBI Taxonomy" id="695939"/>
    <lineage>
        <taxon>Bacteria</taxon>
        <taxon>Thermotogati</taxon>
        <taxon>Deinococcota</taxon>
        <taxon>Deinococci</taxon>
        <taxon>Deinococcales</taxon>
        <taxon>Deinococcaceae</taxon>
        <taxon>Deinococcus</taxon>
    </lineage>
</organism>
<evidence type="ECO:0000259" key="2">
    <source>
        <dbReference type="Pfam" id="PF00440"/>
    </source>
</evidence>
<dbReference type="InterPro" id="IPR009057">
    <property type="entry name" value="Homeodomain-like_sf"/>
</dbReference>
<dbReference type="STRING" id="695939.SAMN00790413_00195"/>
<feature type="domain" description="HTH tetR-type" evidence="2">
    <location>
        <begin position="10"/>
        <end position="47"/>
    </location>
</feature>
<keyword evidence="1" id="KW-0238">DNA-binding</keyword>
<dbReference type="RefSeq" id="WP_084047908.1">
    <property type="nucleotide sequence ID" value="NZ_FWWU01000009.1"/>
</dbReference>
<dbReference type="Proteomes" id="UP000192582">
    <property type="component" value="Unassembled WGS sequence"/>
</dbReference>
<dbReference type="OrthoDB" id="9812484at2"/>
<keyword evidence="4" id="KW-1185">Reference proteome</keyword>
<protein>
    <submittedName>
        <fullName evidence="3">Transcriptional regulator, TetR family</fullName>
    </submittedName>
</protein>
<evidence type="ECO:0000313" key="4">
    <source>
        <dbReference type="Proteomes" id="UP000192582"/>
    </source>
</evidence>